<proteinExistence type="predicted"/>
<organism evidence="1 2">
    <name type="scientific">Muricomes intestini</name>
    <dbReference type="NCBI Taxonomy" id="1796634"/>
    <lineage>
        <taxon>Bacteria</taxon>
        <taxon>Bacillati</taxon>
        <taxon>Bacillota</taxon>
        <taxon>Clostridia</taxon>
        <taxon>Lachnospirales</taxon>
        <taxon>Lachnospiraceae</taxon>
        <taxon>Muricomes</taxon>
    </lineage>
</organism>
<reference evidence="1 2" key="1">
    <citation type="submission" date="2019-03" db="EMBL/GenBank/DDBJ databases">
        <title>Genomic Encyclopedia of Type Strains, Phase IV (KMG-IV): sequencing the most valuable type-strain genomes for metagenomic binning, comparative biology and taxonomic classification.</title>
        <authorList>
            <person name="Goeker M."/>
        </authorList>
    </citation>
    <scope>NUCLEOTIDE SEQUENCE [LARGE SCALE GENOMIC DNA]</scope>
    <source>
        <strain evidence="1 2">DSM 29489</strain>
    </source>
</reference>
<dbReference type="Proteomes" id="UP000295726">
    <property type="component" value="Unassembled WGS sequence"/>
</dbReference>
<dbReference type="NCBIfam" id="TIGR01560">
    <property type="entry name" value="put_DNA_pack"/>
    <property type="match status" value="1"/>
</dbReference>
<dbReference type="CDD" id="cd08054">
    <property type="entry name" value="gp6"/>
    <property type="match status" value="1"/>
</dbReference>
<evidence type="ECO:0000313" key="2">
    <source>
        <dbReference type="Proteomes" id="UP000295726"/>
    </source>
</evidence>
<comment type="caution">
    <text evidence="1">The sequence shown here is derived from an EMBL/GenBank/DDBJ whole genome shotgun (WGS) entry which is preliminary data.</text>
</comment>
<gene>
    <name evidence="1" type="ORF">EDD59_10694</name>
</gene>
<protein>
    <submittedName>
        <fullName evidence="1">Putative phage protein (Predicted DNA packaging)</fullName>
    </submittedName>
</protein>
<dbReference type="Pfam" id="PF05135">
    <property type="entry name" value="Phage_connect_1"/>
    <property type="match status" value="1"/>
</dbReference>
<sequence>MEVTLEEAKTYLRVSSSDEDELIQNLITSATATVQDIARYSDEEWEASEEKILIRMRIAILYTVAYLYEHREDADHNQLNLTLRALLFGVRKEGF</sequence>
<evidence type="ECO:0000313" key="1">
    <source>
        <dbReference type="EMBL" id="TCS80268.1"/>
    </source>
</evidence>
<dbReference type="InterPro" id="IPR021146">
    <property type="entry name" value="Phage_gp6-like_head-tail"/>
</dbReference>
<name>A0A4R3KB70_9FIRM</name>
<dbReference type="RefSeq" id="WP_086035046.1">
    <property type="nucleotide sequence ID" value="NZ_SLZZ01000006.1"/>
</dbReference>
<dbReference type="AlphaFoldDB" id="A0A4R3KB70"/>
<dbReference type="InterPro" id="IPR006450">
    <property type="entry name" value="Phage_HK97_gp6-like"/>
</dbReference>
<accession>A0A4R3KB70</accession>
<dbReference type="Gene3D" id="1.10.3230.30">
    <property type="entry name" value="Phage gp6-like head-tail connector protein"/>
    <property type="match status" value="1"/>
</dbReference>
<dbReference type="OrthoDB" id="5654at2"/>
<keyword evidence="2" id="KW-1185">Reference proteome</keyword>
<dbReference type="EMBL" id="SLZZ01000006">
    <property type="protein sequence ID" value="TCS80268.1"/>
    <property type="molecule type" value="Genomic_DNA"/>
</dbReference>